<sequence length="138" mass="16169">MEKTTYIKLQKPIIFELVNGNPLKYSYKLKKNNINLFVDSSTTDLFPKETNSPQVIKTIEEESLDSINALIKNKFETNPDVFLNKSKKDTRLKHGKLSKVDSVRVDEFLFEDFKIKNNQLLINKETAIKFIKEDRQKK</sequence>
<accession>A0ABX7SVS4</accession>
<gene>
    <name evidence="1" type="ORF">JL193_03035</name>
</gene>
<keyword evidence="2" id="KW-1185">Reference proteome</keyword>
<protein>
    <submittedName>
        <fullName evidence="1">Uncharacterized protein</fullName>
    </submittedName>
</protein>
<evidence type="ECO:0000313" key="1">
    <source>
        <dbReference type="EMBL" id="QTD38291.1"/>
    </source>
</evidence>
<dbReference type="RefSeq" id="WP_207972426.1">
    <property type="nucleotide sequence ID" value="NZ_CP071795.1"/>
</dbReference>
<reference evidence="1 2" key="1">
    <citation type="submission" date="2021-03" db="EMBL/GenBank/DDBJ databases">
        <title>Complete genome of Polaribacter_sp.G4M1.</title>
        <authorList>
            <person name="Jeong S.W."/>
            <person name="Bae J.W."/>
        </authorList>
    </citation>
    <scope>NUCLEOTIDE SEQUENCE [LARGE SCALE GENOMIC DNA]</scope>
    <source>
        <strain evidence="1 2">G4M1</strain>
    </source>
</reference>
<organism evidence="1 2">
    <name type="scientific">Polaribacter batillariae</name>
    <dbReference type="NCBI Taxonomy" id="2808900"/>
    <lineage>
        <taxon>Bacteria</taxon>
        <taxon>Pseudomonadati</taxon>
        <taxon>Bacteroidota</taxon>
        <taxon>Flavobacteriia</taxon>
        <taxon>Flavobacteriales</taxon>
        <taxon>Flavobacteriaceae</taxon>
    </lineage>
</organism>
<name>A0ABX7SVS4_9FLAO</name>
<dbReference type="Proteomes" id="UP000663935">
    <property type="component" value="Chromosome"/>
</dbReference>
<proteinExistence type="predicted"/>
<evidence type="ECO:0000313" key="2">
    <source>
        <dbReference type="Proteomes" id="UP000663935"/>
    </source>
</evidence>
<dbReference type="EMBL" id="CP071795">
    <property type="protein sequence ID" value="QTD38291.1"/>
    <property type="molecule type" value="Genomic_DNA"/>
</dbReference>